<dbReference type="RefSeq" id="WP_119187496.1">
    <property type="nucleotide sequence ID" value="NZ_MUXE01000048.1"/>
</dbReference>
<accession>A0A363CW48</accession>
<proteinExistence type="predicted"/>
<dbReference type="Proteomes" id="UP000251135">
    <property type="component" value="Unassembled WGS sequence"/>
</dbReference>
<dbReference type="InterPro" id="IPR027417">
    <property type="entry name" value="P-loop_NTPase"/>
</dbReference>
<dbReference type="GO" id="GO:0016887">
    <property type="term" value="F:ATP hydrolysis activity"/>
    <property type="evidence" value="ECO:0007669"/>
    <property type="project" value="InterPro"/>
</dbReference>
<sequence length="69" mass="7592">MGEQLDNNSPIAEQKPNLLDAKNISHEFDYKLFENITFSIQPKESISIIGMSGSGKSTLLNILSSLLIP</sequence>
<keyword evidence="4" id="KW-1185">Reference proteome</keyword>
<protein>
    <recommendedName>
        <fullName evidence="2">ABC transporter domain-containing protein</fullName>
    </recommendedName>
</protein>
<reference evidence="3 4" key="1">
    <citation type="submission" date="2017-02" db="EMBL/GenBank/DDBJ databases">
        <title>Arcobacter caeni sp. nov, a new Arcobacter species isolated from reclaimed water.</title>
        <authorList>
            <person name="Figueras M.J."/>
            <person name="Perez-Cataluna A."/>
            <person name="Salas-Masso N."/>
        </authorList>
    </citation>
    <scope>NUCLEOTIDE SEQUENCE [LARGE SCALE GENOMIC DNA]</scope>
    <source>
        <strain evidence="3 4">RW17-10</strain>
    </source>
</reference>
<comment type="caution">
    <text evidence="3">The sequence shown here is derived from an EMBL/GenBank/DDBJ whole genome shotgun (WGS) entry which is preliminary data.</text>
</comment>
<dbReference type="Gene3D" id="3.40.50.300">
    <property type="entry name" value="P-loop containing nucleotide triphosphate hydrolases"/>
    <property type="match status" value="1"/>
</dbReference>
<evidence type="ECO:0000313" key="3">
    <source>
        <dbReference type="EMBL" id="PUE63309.1"/>
    </source>
</evidence>
<dbReference type="Pfam" id="PF00005">
    <property type="entry name" value="ABC_tran"/>
    <property type="match status" value="1"/>
</dbReference>
<evidence type="ECO:0000313" key="4">
    <source>
        <dbReference type="Proteomes" id="UP000251135"/>
    </source>
</evidence>
<evidence type="ECO:0000259" key="2">
    <source>
        <dbReference type="Pfam" id="PF00005"/>
    </source>
</evidence>
<dbReference type="EMBL" id="MUXE01000048">
    <property type="protein sequence ID" value="PUE63309.1"/>
    <property type="molecule type" value="Genomic_DNA"/>
</dbReference>
<gene>
    <name evidence="3" type="ORF">B0174_12000</name>
</gene>
<dbReference type="PANTHER" id="PTHR42788">
    <property type="entry name" value="TAURINE IMPORT ATP-BINDING PROTEIN-RELATED"/>
    <property type="match status" value="1"/>
</dbReference>
<dbReference type="SUPFAM" id="SSF52540">
    <property type="entry name" value="P-loop containing nucleoside triphosphate hydrolases"/>
    <property type="match status" value="1"/>
</dbReference>
<organism evidence="3 4">
    <name type="scientific">Arcobacter caeni</name>
    <dbReference type="NCBI Taxonomy" id="1912877"/>
    <lineage>
        <taxon>Bacteria</taxon>
        <taxon>Pseudomonadati</taxon>
        <taxon>Campylobacterota</taxon>
        <taxon>Epsilonproteobacteria</taxon>
        <taxon>Campylobacterales</taxon>
        <taxon>Arcobacteraceae</taxon>
        <taxon>Arcobacter</taxon>
    </lineage>
</organism>
<keyword evidence="1" id="KW-0813">Transport</keyword>
<dbReference type="PANTHER" id="PTHR42788:SF13">
    <property type="entry name" value="ALIPHATIC SULFONATES IMPORT ATP-BINDING PROTEIN SSUB"/>
    <property type="match status" value="1"/>
</dbReference>
<dbReference type="GO" id="GO:0005524">
    <property type="term" value="F:ATP binding"/>
    <property type="evidence" value="ECO:0007669"/>
    <property type="project" value="InterPro"/>
</dbReference>
<feature type="non-terminal residue" evidence="3">
    <location>
        <position position="69"/>
    </location>
</feature>
<dbReference type="InterPro" id="IPR003439">
    <property type="entry name" value="ABC_transporter-like_ATP-bd"/>
</dbReference>
<evidence type="ECO:0000256" key="1">
    <source>
        <dbReference type="ARBA" id="ARBA00022448"/>
    </source>
</evidence>
<dbReference type="InterPro" id="IPR050166">
    <property type="entry name" value="ABC_transporter_ATP-bind"/>
</dbReference>
<feature type="domain" description="ABC transporter" evidence="2">
    <location>
        <begin position="34"/>
        <end position="68"/>
    </location>
</feature>
<dbReference type="AlphaFoldDB" id="A0A363CW48"/>
<name>A0A363CW48_9BACT</name>